<protein>
    <submittedName>
        <fullName evidence="3">ISCps2, transposase orfA</fullName>
    </submittedName>
</protein>
<evidence type="ECO:0000256" key="1">
    <source>
        <dbReference type="ARBA" id="ARBA00009964"/>
    </source>
</evidence>
<dbReference type="SUPFAM" id="SSF46689">
    <property type="entry name" value="Homeodomain-like"/>
    <property type="match status" value="1"/>
</dbReference>
<dbReference type="GO" id="GO:0004803">
    <property type="term" value="F:transposase activity"/>
    <property type="evidence" value="ECO:0007669"/>
    <property type="project" value="InterPro"/>
</dbReference>
<accession>Q481Z2</accession>
<dbReference type="Gene3D" id="1.10.10.60">
    <property type="entry name" value="Homeodomain-like"/>
    <property type="match status" value="1"/>
</dbReference>
<sequence>MTKSKSYQRYPAEFKRMALLKASEDGVTANSVCEGLGISFRQLSRWRDEFRLQGDDAFKGNKQTSNNELTKLKQELAKVKKERDFLKDAVVFFAKESG</sequence>
<proteinExistence type="inferred from homology"/>
<comment type="similarity">
    <text evidence="1">Belongs to the transposase 8 family.</text>
</comment>
<dbReference type="KEGG" id="cps:CPS_2410"/>
<evidence type="ECO:0000313" key="4">
    <source>
        <dbReference type="Proteomes" id="UP000000547"/>
    </source>
</evidence>
<dbReference type="AlphaFoldDB" id="Q481Z2"/>
<name>Q481Z2_COLP3</name>
<dbReference type="HOGENOM" id="CLU_027402_33_2_6"/>
<organism evidence="3 4">
    <name type="scientific">Colwellia psychrerythraea (strain 34H / ATCC BAA-681)</name>
    <name type="common">Vibrio psychroerythus</name>
    <dbReference type="NCBI Taxonomy" id="167879"/>
    <lineage>
        <taxon>Bacteria</taxon>
        <taxon>Pseudomonadati</taxon>
        <taxon>Pseudomonadota</taxon>
        <taxon>Gammaproteobacteria</taxon>
        <taxon>Alteromonadales</taxon>
        <taxon>Colwelliaceae</taxon>
        <taxon>Colwellia</taxon>
    </lineage>
</organism>
<dbReference type="Pfam" id="PF01527">
    <property type="entry name" value="HTH_Tnp_1"/>
    <property type="match status" value="1"/>
</dbReference>
<dbReference type="Proteomes" id="UP000000547">
    <property type="component" value="Chromosome"/>
</dbReference>
<dbReference type="DNASU" id="3519247"/>
<gene>
    <name evidence="3" type="ordered locus">CPS_2410</name>
</gene>
<dbReference type="GO" id="GO:0003677">
    <property type="term" value="F:DNA binding"/>
    <property type="evidence" value="ECO:0007669"/>
    <property type="project" value="InterPro"/>
</dbReference>
<evidence type="ECO:0000256" key="2">
    <source>
        <dbReference type="SAM" id="Coils"/>
    </source>
</evidence>
<dbReference type="STRING" id="167879.CPS_2410"/>
<dbReference type="EMBL" id="CP000083">
    <property type="protein sequence ID" value="AAZ25453.1"/>
    <property type="molecule type" value="Genomic_DNA"/>
</dbReference>
<dbReference type="InterPro" id="IPR002514">
    <property type="entry name" value="Transposase_8"/>
</dbReference>
<reference evidence="3" key="1">
    <citation type="journal article" date="2005" name="Proc. Natl. Acad. Sci. U.S.A.">
        <title>The psychrophilic lifestyle as revealed by the genome sequence of Colwellia psychrerythraea 34H through genomic and proteomic analyses.</title>
        <authorList>
            <person name="Methe B.A."/>
            <person name="Nelson K.E."/>
            <person name="Deming J.W."/>
            <person name="Momen B."/>
            <person name="Melamud E."/>
            <person name="Zhang X."/>
            <person name="Moult J."/>
            <person name="Madupu R."/>
            <person name="Nelson W.C."/>
            <person name="Dodson R.J."/>
            <person name="Brinkac L.M."/>
            <person name="Daugherty S.C."/>
            <person name="Durkin A.S."/>
            <person name="DeBoy R.T."/>
            <person name="Kolonay J.F."/>
            <person name="Sullivan S.A."/>
            <person name="Zhou L."/>
            <person name="Davidsen T.M."/>
            <person name="Wu M."/>
            <person name="Huston A.L."/>
            <person name="Lewis M."/>
            <person name="Weaver B."/>
            <person name="Weidman J.F."/>
            <person name="Khouri H."/>
            <person name="Utterback T.R."/>
            <person name="Feldblyum T.V."/>
            <person name="Fraser C.M."/>
        </authorList>
    </citation>
    <scope>NUCLEOTIDE SEQUENCE [LARGE SCALE GENOMIC DNA]</scope>
    <source>
        <strain evidence="3">34H</strain>
    </source>
</reference>
<dbReference type="GO" id="GO:0006313">
    <property type="term" value="P:DNA transposition"/>
    <property type="evidence" value="ECO:0007669"/>
    <property type="project" value="InterPro"/>
</dbReference>
<feature type="coiled-coil region" evidence="2">
    <location>
        <begin position="62"/>
        <end position="89"/>
    </location>
</feature>
<evidence type="ECO:0000313" key="3">
    <source>
        <dbReference type="EMBL" id="AAZ25453.1"/>
    </source>
</evidence>
<dbReference type="InterPro" id="IPR009057">
    <property type="entry name" value="Homeodomain-like_sf"/>
</dbReference>
<keyword evidence="2" id="KW-0175">Coiled coil</keyword>